<accession>A0A319ED87</accession>
<keyword evidence="2" id="KW-1185">Reference proteome</keyword>
<evidence type="ECO:0000313" key="2">
    <source>
        <dbReference type="Proteomes" id="UP000247810"/>
    </source>
</evidence>
<dbReference type="AlphaFoldDB" id="A0A319ED87"/>
<proteinExistence type="predicted"/>
<dbReference type="Proteomes" id="UP000247810">
    <property type="component" value="Unassembled WGS sequence"/>
</dbReference>
<sequence>RATTPTVLAYQRVVSRGRGRSHWLQGWMCATCRHSTTWMVRLPSYSHLIISEGMRHAEGRIRGKPLDGTFSGRH</sequence>
<dbReference type="VEuPathDB" id="FungiDB:BO71DRAFT_278974"/>
<name>A0A319ED87_9EURO</name>
<feature type="non-terminal residue" evidence="1">
    <location>
        <position position="1"/>
    </location>
</feature>
<reference evidence="1 2" key="1">
    <citation type="submission" date="2018-02" db="EMBL/GenBank/DDBJ databases">
        <title>The genomes of Aspergillus section Nigri reveals drivers in fungal speciation.</title>
        <authorList>
            <consortium name="DOE Joint Genome Institute"/>
            <person name="Vesth T.C."/>
            <person name="Nybo J."/>
            <person name="Theobald S."/>
            <person name="Brandl J."/>
            <person name="Frisvad J.C."/>
            <person name="Nielsen K.F."/>
            <person name="Lyhne E.K."/>
            <person name="Kogle M.E."/>
            <person name="Kuo A."/>
            <person name="Riley R."/>
            <person name="Clum A."/>
            <person name="Nolan M."/>
            <person name="Lipzen A."/>
            <person name="Salamov A."/>
            <person name="Henrissat B."/>
            <person name="Wiebenga A."/>
            <person name="De vries R.P."/>
            <person name="Grigoriev I.V."/>
            <person name="Mortensen U.H."/>
            <person name="Andersen M.R."/>
            <person name="Baker S.E."/>
        </authorList>
    </citation>
    <scope>NUCLEOTIDE SEQUENCE [LARGE SCALE GENOMIC DNA]</scope>
    <source>
        <strain evidence="1 2">CBS 707.79</strain>
    </source>
</reference>
<gene>
    <name evidence="1" type="ORF">BO71DRAFT_278974</name>
</gene>
<dbReference type="EMBL" id="KZ825808">
    <property type="protein sequence ID" value="PYH98768.1"/>
    <property type="molecule type" value="Genomic_DNA"/>
</dbReference>
<feature type="non-terminal residue" evidence="1">
    <location>
        <position position="74"/>
    </location>
</feature>
<evidence type="ECO:0000313" key="1">
    <source>
        <dbReference type="EMBL" id="PYH98768.1"/>
    </source>
</evidence>
<organism evidence="1 2">
    <name type="scientific">Aspergillus ellipticus CBS 707.79</name>
    <dbReference type="NCBI Taxonomy" id="1448320"/>
    <lineage>
        <taxon>Eukaryota</taxon>
        <taxon>Fungi</taxon>
        <taxon>Dikarya</taxon>
        <taxon>Ascomycota</taxon>
        <taxon>Pezizomycotina</taxon>
        <taxon>Eurotiomycetes</taxon>
        <taxon>Eurotiomycetidae</taxon>
        <taxon>Eurotiales</taxon>
        <taxon>Aspergillaceae</taxon>
        <taxon>Aspergillus</taxon>
        <taxon>Aspergillus subgen. Circumdati</taxon>
    </lineage>
</organism>
<protein>
    <submittedName>
        <fullName evidence="1">Uncharacterized protein</fullName>
    </submittedName>
</protein>